<evidence type="ECO:0000313" key="1">
    <source>
        <dbReference type="EMBL" id="CAL1404045.1"/>
    </source>
</evidence>
<name>A0AAV2G362_9ROSI</name>
<protein>
    <submittedName>
        <fullName evidence="1">Uncharacterized protein</fullName>
    </submittedName>
</protein>
<dbReference type="Proteomes" id="UP001497516">
    <property type="component" value="Chromosome 7"/>
</dbReference>
<keyword evidence="2" id="KW-1185">Reference proteome</keyword>
<accession>A0AAV2G362</accession>
<gene>
    <name evidence="1" type="ORF">LTRI10_LOCUS43931</name>
</gene>
<organism evidence="1 2">
    <name type="scientific">Linum trigynum</name>
    <dbReference type="NCBI Taxonomy" id="586398"/>
    <lineage>
        <taxon>Eukaryota</taxon>
        <taxon>Viridiplantae</taxon>
        <taxon>Streptophyta</taxon>
        <taxon>Embryophyta</taxon>
        <taxon>Tracheophyta</taxon>
        <taxon>Spermatophyta</taxon>
        <taxon>Magnoliopsida</taxon>
        <taxon>eudicotyledons</taxon>
        <taxon>Gunneridae</taxon>
        <taxon>Pentapetalae</taxon>
        <taxon>rosids</taxon>
        <taxon>fabids</taxon>
        <taxon>Malpighiales</taxon>
        <taxon>Linaceae</taxon>
        <taxon>Linum</taxon>
    </lineage>
</organism>
<dbReference type="EMBL" id="OZ034820">
    <property type="protein sequence ID" value="CAL1404045.1"/>
    <property type="molecule type" value="Genomic_DNA"/>
</dbReference>
<sequence length="69" mass="7614">MILLTRTSDGWIVSGAVTTKLANLVGHAWPGGELKAFHSIPFINKLCYNEPMSTRCPRSSFTYISGWLA</sequence>
<dbReference type="AlphaFoldDB" id="A0AAV2G362"/>
<proteinExistence type="predicted"/>
<reference evidence="1 2" key="1">
    <citation type="submission" date="2024-04" db="EMBL/GenBank/DDBJ databases">
        <authorList>
            <person name="Fracassetti M."/>
        </authorList>
    </citation>
    <scope>NUCLEOTIDE SEQUENCE [LARGE SCALE GENOMIC DNA]</scope>
</reference>
<evidence type="ECO:0000313" key="2">
    <source>
        <dbReference type="Proteomes" id="UP001497516"/>
    </source>
</evidence>